<dbReference type="PANTHER" id="PTHR33077:SF149">
    <property type="entry name" value="PROTEIN TIFY"/>
    <property type="match status" value="1"/>
</dbReference>
<feature type="region of interest" description="Disordered" evidence="1">
    <location>
        <begin position="75"/>
        <end position="95"/>
    </location>
</feature>
<dbReference type="GO" id="GO:0005634">
    <property type="term" value="C:nucleus"/>
    <property type="evidence" value="ECO:0007669"/>
    <property type="project" value="TreeGrafter"/>
</dbReference>
<name>A0AAE1WVA9_9LAMI</name>
<dbReference type="InterPro" id="IPR040390">
    <property type="entry name" value="TIFY/JAZ"/>
</dbReference>
<dbReference type="Pfam" id="PF09425">
    <property type="entry name" value="Jas_motif"/>
    <property type="match status" value="1"/>
</dbReference>
<evidence type="ECO:0000313" key="2">
    <source>
        <dbReference type="EMBL" id="KAK4400081.1"/>
    </source>
</evidence>
<dbReference type="PANTHER" id="PTHR33077">
    <property type="entry name" value="PROTEIN TIFY 4A-RELATED-RELATED"/>
    <property type="match status" value="1"/>
</dbReference>
<accession>A0AAE1WVA9</accession>
<comment type="caution">
    <text evidence="2">The sequence shown here is derived from an EMBL/GenBank/DDBJ whole genome shotgun (WGS) entry which is preliminary data.</text>
</comment>
<dbReference type="InterPro" id="IPR018467">
    <property type="entry name" value="CCT_CS"/>
</dbReference>
<evidence type="ECO:0000256" key="1">
    <source>
        <dbReference type="SAM" id="MobiDB-lite"/>
    </source>
</evidence>
<reference evidence="2" key="2">
    <citation type="journal article" date="2024" name="Plant">
        <title>Genomic evolution and insights into agronomic trait innovations of Sesamum species.</title>
        <authorList>
            <person name="Miao H."/>
            <person name="Wang L."/>
            <person name="Qu L."/>
            <person name="Liu H."/>
            <person name="Sun Y."/>
            <person name="Le M."/>
            <person name="Wang Q."/>
            <person name="Wei S."/>
            <person name="Zheng Y."/>
            <person name="Lin W."/>
            <person name="Duan Y."/>
            <person name="Cao H."/>
            <person name="Xiong S."/>
            <person name="Wang X."/>
            <person name="Wei L."/>
            <person name="Li C."/>
            <person name="Ma Q."/>
            <person name="Ju M."/>
            <person name="Zhao R."/>
            <person name="Li G."/>
            <person name="Mu C."/>
            <person name="Tian Q."/>
            <person name="Mei H."/>
            <person name="Zhang T."/>
            <person name="Gao T."/>
            <person name="Zhang H."/>
        </authorList>
    </citation>
    <scope>NUCLEOTIDE SEQUENCE</scope>
    <source>
        <strain evidence="2">K16</strain>
    </source>
</reference>
<dbReference type="GO" id="GO:0031347">
    <property type="term" value="P:regulation of defense response"/>
    <property type="evidence" value="ECO:0007669"/>
    <property type="project" value="TreeGrafter"/>
</dbReference>
<dbReference type="GO" id="GO:0009611">
    <property type="term" value="P:response to wounding"/>
    <property type="evidence" value="ECO:0007669"/>
    <property type="project" value="TreeGrafter"/>
</dbReference>
<keyword evidence="3" id="KW-1185">Reference proteome</keyword>
<organism evidence="2 3">
    <name type="scientific">Sesamum angolense</name>
    <dbReference type="NCBI Taxonomy" id="2727404"/>
    <lineage>
        <taxon>Eukaryota</taxon>
        <taxon>Viridiplantae</taxon>
        <taxon>Streptophyta</taxon>
        <taxon>Embryophyta</taxon>
        <taxon>Tracheophyta</taxon>
        <taxon>Spermatophyta</taxon>
        <taxon>Magnoliopsida</taxon>
        <taxon>eudicotyledons</taxon>
        <taxon>Gunneridae</taxon>
        <taxon>Pentapetalae</taxon>
        <taxon>asterids</taxon>
        <taxon>lamiids</taxon>
        <taxon>Lamiales</taxon>
        <taxon>Pedaliaceae</taxon>
        <taxon>Sesamum</taxon>
    </lineage>
</organism>
<protein>
    <submittedName>
        <fullName evidence="2">Protein TIFY 7</fullName>
    </submittedName>
</protein>
<dbReference type="Proteomes" id="UP001289374">
    <property type="component" value="Unassembled WGS sequence"/>
</dbReference>
<sequence>MERDFLGLNSKSSFAAKEEFAEGGCEDSAVPQSRKASLARFLEKRKERVMSAAPYNLSKNTSLCGTPESTGFGFSTTSGVGSSSVSINKETGSEP</sequence>
<reference evidence="2" key="1">
    <citation type="submission" date="2020-06" db="EMBL/GenBank/DDBJ databases">
        <authorList>
            <person name="Li T."/>
            <person name="Hu X."/>
            <person name="Zhang T."/>
            <person name="Song X."/>
            <person name="Zhang H."/>
            <person name="Dai N."/>
            <person name="Sheng W."/>
            <person name="Hou X."/>
            <person name="Wei L."/>
        </authorList>
    </citation>
    <scope>NUCLEOTIDE SEQUENCE</scope>
    <source>
        <strain evidence="2">K16</strain>
        <tissue evidence="2">Leaf</tissue>
    </source>
</reference>
<gene>
    <name evidence="2" type="ORF">Sango_1114200</name>
</gene>
<dbReference type="GO" id="GO:2000022">
    <property type="term" value="P:regulation of jasmonic acid mediated signaling pathway"/>
    <property type="evidence" value="ECO:0007669"/>
    <property type="project" value="TreeGrafter"/>
</dbReference>
<dbReference type="AlphaFoldDB" id="A0AAE1WVA9"/>
<dbReference type="EMBL" id="JACGWL010000006">
    <property type="protein sequence ID" value="KAK4400081.1"/>
    <property type="molecule type" value="Genomic_DNA"/>
</dbReference>
<proteinExistence type="predicted"/>
<feature type="compositionally biased region" description="Low complexity" evidence="1">
    <location>
        <begin position="75"/>
        <end position="86"/>
    </location>
</feature>
<evidence type="ECO:0000313" key="3">
    <source>
        <dbReference type="Proteomes" id="UP001289374"/>
    </source>
</evidence>